<keyword evidence="3" id="KW-0812">Transmembrane</keyword>
<feature type="region of interest" description="Disordered" evidence="2">
    <location>
        <begin position="1"/>
        <end position="47"/>
    </location>
</feature>
<evidence type="ECO:0000313" key="4">
    <source>
        <dbReference type="EMBL" id="AXK82167.1"/>
    </source>
</evidence>
<protein>
    <submittedName>
        <fullName evidence="4">Uncharacterized protein</fullName>
    </submittedName>
</protein>
<dbReference type="KEGG" id="ptaw:DW352_17520"/>
<dbReference type="SUPFAM" id="SSF161270">
    <property type="entry name" value="PspA lactotransferrin-binding region"/>
    <property type="match status" value="1"/>
</dbReference>
<proteinExistence type="predicted"/>
<gene>
    <name evidence="4" type="ORF">DW352_17520</name>
</gene>
<evidence type="ECO:0000256" key="1">
    <source>
        <dbReference type="SAM" id="Coils"/>
    </source>
</evidence>
<feature type="compositionally biased region" description="Basic and acidic residues" evidence="2">
    <location>
        <begin position="1"/>
        <end position="22"/>
    </location>
</feature>
<evidence type="ECO:0000256" key="2">
    <source>
        <dbReference type="SAM" id="MobiDB-lite"/>
    </source>
</evidence>
<keyword evidence="1" id="KW-0175">Coiled coil</keyword>
<name>A0A345ZZ20_9HYPH</name>
<sequence length="277" mass="29668">MADESEKSAADDTSAKSSKDNQAKGLPSVESPSISPAEPERVPDIEPAMSVVPFTPRAFDDIEEPAPRRTFRLRHKLYGAIAASMLIAGAVGAIAGVAASGSFATKPEPPKVDTAALKEREAMQQSIAKLNKEIGTLKSSLEAANKSANTQLAKMTEKLNEKLAREAAEVTGSIAAPQTTAPAAPTPVQAVTPLPTPRPTRVAAVEPQRQAIVPNWSVRGNRNGYVYVQNDHDIYQVVPGAMLPGLGPVEQIKRQDGRWVVMTPRGMIVPRERSFFE</sequence>
<feature type="transmembrane region" description="Helical" evidence="3">
    <location>
        <begin position="77"/>
        <end position="99"/>
    </location>
</feature>
<keyword evidence="3" id="KW-0472">Membrane</keyword>
<dbReference type="AlphaFoldDB" id="A0A345ZZ20"/>
<reference evidence="4 5" key="1">
    <citation type="submission" date="2018-07" db="EMBL/GenBank/DDBJ databases">
        <authorList>
            <person name="Quirk P.G."/>
            <person name="Krulwich T.A."/>
        </authorList>
    </citation>
    <scope>NUCLEOTIDE SEQUENCE [LARGE SCALE GENOMIC DNA]</scope>
    <source>
        <strain evidence="4 5">CC-BB4</strain>
    </source>
</reference>
<keyword evidence="3" id="KW-1133">Transmembrane helix</keyword>
<dbReference type="EMBL" id="CP031417">
    <property type="protein sequence ID" value="AXK82167.1"/>
    <property type="molecule type" value="Genomic_DNA"/>
</dbReference>
<evidence type="ECO:0000313" key="5">
    <source>
        <dbReference type="Proteomes" id="UP000254889"/>
    </source>
</evidence>
<evidence type="ECO:0000256" key="3">
    <source>
        <dbReference type="SAM" id="Phobius"/>
    </source>
</evidence>
<organism evidence="4 5">
    <name type="scientific">Pseudolabrys taiwanensis</name>
    <dbReference type="NCBI Taxonomy" id="331696"/>
    <lineage>
        <taxon>Bacteria</taxon>
        <taxon>Pseudomonadati</taxon>
        <taxon>Pseudomonadota</taxon>
        <taxon>Alphaproteobacteria</taxon>
        <taxon>Hyphomicrobiales</taxon>
        <taxon>Xanthobacteraceae</taxon>
        <taxon>Pseudolabrys</taxon>
    </lineage>
</organism>
<dbReference type="OrthoDB" id="7926359at2"/>
<dbReference type="Proteomes" id="UP000254889">
    <property type="component" value="Chromosome"/>
</dbReference>
<dbReference type="RefSeq" id="WP_115692546.1">
    <property type="nucleotide sequence ID" value="NZ_CP031417.1"/>
</dbReference>
<feature type="coiled-coil region" evidence="1">
    <location>
        <begin position="120"/>
        <end position="165"/>
    </location>
</feature>
<keyword evidence="5" id="KW-1185">Reference proteome</keyword>
<accession>A0A345ZZ20</accession>